<name>A0A6A4J2S8_APOLU</name>
<keyword evidence="3" id="KW-1133">Transmembrane helix</keyword>
<evidence type="ECO:0000256" key="2">
    <source>
        <dbReference type="ARBA" id="ARBA00022692"/>
    </source>
</evidence>
<dbReference type="GO" id="GO:0005506">
    <property type="term" value="F:iron ion binding"/>
    <property type="evidence" value="ECO:0007669"/>
    <property type="project" value="InterPro"/>
</dbReference>
<gene>
    <name evidence="5" type="ORF">GE061_006221</name>
</gene>
<evidence type="ECO:0000256" key="1">
    <source>
        <dbReference type="ARBA" id="ARBA00004370"/>
    </source>
</evidence>
<sequence length="351" mass="41061">MLTNRLDNIFNGGKKKNCEHGQECEKCKDETDIPVLLVSFISTVIFSITPGLIVFTIFRVPITRHVKEFWRDSGVFWQAGWDKILDVLGEDPYTFWVYGSMTLIFVVYWTFGGLYTILDLIDKPGMIKRYKIQPGMNEPVDIDKLKKVIKQVLINQTVVGYVTTIFCFKLGMWRGLPPVRELPTFHRFLFDLVVCVLVEEVAFYYSHRLLHWKYLYKFIHKQHHEWTAPVAVTAIYAHPVEHVLSNLLPPFLGVLLLQSHVITAYIWFSMAILNTLNSHCGYHFPFFFSPESHDFHHLKFNQCYGVLGILDWLHGTDTQFRASKAYNRNQTFFTLKPPREIYPDEPKDKSK</sequence>
<comment type="caution">
    <text evidence="5">The sequence shown here is derived from an EMBL/GenBank/DDBJ whole genome shotgun (WGS) entry which is preliminary data.</text>
</comment>
<dbReference type="GO" id="GO:0008610">
    <property type="term" value="P:lipid biosynthetic process"/>
    <property type="evidence" value="ECO:0007669"/>
    <property type="project" value="InterPro"/>
</dbReference>
<dbReference type="AlphaFoldDB" id="A0A6A4J2S8"/>
<keyword evidence="4" id="KW-0472">Membrane</keyword>
<dbReference type="Pfam" id="PF04116">
    <property type="entry name" value="FA_hydroxylase"/>
    <property type="match status" value="1"/>
</dbReference>
<evidence type="ECO:0000313" key="6">
    <source>
        <dbReference type="Proteomes" id="UP000466442"/>
    </source>
</evidence>
<protein>
    <submittedName>
        <fullName evidence="5">Uncharacterized protein</fullName>
    </submittedName>
</protein>
<evidence type="ECO:0000256" key="3">
    <source>
        <dbReference type="ARBA" id="ARBA00022989"/>
    </source>
</evidence>
<proteinExistence type="predicted"/>
<reference evidence="5" key="1">
    <citation type="journal article" date="2021" name="Mol. Ecol. Resour.">
        <title>Apolygus lucorum genome provides insights into omnivorousness and mesophyll feeding.</title>
        <authorList>
            <person name="Liu Y."/>
            <person name="Liu H."/>
            <person name="Wang H."/>
            <person name="Huang T."/>
            <person name="Liu B."/>
            <person name="Yang B."/>
            <person name="Yin L."/>
            <person name="Li B."/>
            <person name="Zhang Y."/>
            <person name="Zhang S."/>
            <person name="Jiang F."/>
            <person name="Zhang X."/>
            <person name="Ren Y."/>
            <person name="Wang B."/>
            <person name="Wang S."/>
            <person name="Lu Y."/>
            <person name="Wu K."/>
            <person name="Fan W."/>
            <person name="Wang G."/>
        </authorList>
    </citation>
    <scope>NUCLEOTIDE SEQUENCE</scope>
    <source>
        <strain evidence="5">12Hb</strain>
    </source>
</reference>
<comment type="subcellular location">
    <subcellularLocation>
        <location evidence="1">Membrane</location>
    </subcellularLocation>
</comment>
<dbReference type="InterPro" id="IPR050307">
    <property type="entry name" value="Sterol_Desaturase_Related"/>
</dbReference>
<dbReference type="Proteomes" id="UP000466442">
    <property type="component" value="Unassembled WGS sequence"/>
</dbReference>
<evidence type="ECO:0000313" key="5">
    <source>
        <dbReference type="EMBL" id="KAF6199923.1"/>
    </source>
</evidence>
<keyword evidence="2" id="KW-0812">Transmembrane</keyword>
<organism evidence="5 6">
    <name type="scientific">Apolygus lucorum</name>
    <name type="common">Small green plant bug</name>
    <name type="synonym">Lygocoris lucorum</name>
    <dbReference type="NCBI Taxonomy" id="248454"/>
    <lineage>
        <taxon>Eukaryota</taxon>
        <taxon>Metazoa</taxon>
        <taxon>Ecdysozoa</taxon>
        <taxon>Arthropoda</taxon>
        <taxon>Hexapoda</taxon>
        <taxon>Insecta</taxon>
        <taxon>Pterygota</taxon>
        <taxon>Neoptera</taxon>
        <taxon>Paraneoptera</taxon>
        <taxon>Hemiptera</taxon>
        <taxon>Heteroptera</taxon>
        <taxon>Panheteroptera</taxon>
        <taxon>Cimicomorpha</taxon>
        <taxon>Miridae</taxon>
        <taxon>Mirini</taxon>
        <taxon>Apolygus</taxon>
    </lineage>
</organism>
<dbReference type="OrthoDB" id="408954at2759"/>
<evidence type="ECO:0000256" key="4">
    <source>
        <dbReference type="ARBA" id="ARBA00023136"/>
    </source>
</evidence>
<dbReference type="PANTHER" id="PTHR11863">
    <property type="entry name" value="STEROL DESATURASE"/>
    <property type="match status" value="1"/>
</dbReference>
<dbReference type="GO" id="GO:0016020">
    <property type="term" value="C:membrane"/>
    <property type="evidence" value="ECO:0007669"/>
    <property type="project" value="UniProtKB-SubCell"/>
</dbReference>
<keyword evidence="6" id="KW-1185">Reference proteome</keyword>
<dbReference type="GO" id="GO:0016491">
    <property type="term" value="F:oxidoreductase activity"/>
    <property type="evidence" value="ECO:0007669"/>
    <property type="project" value="InterPro"/>
</dbReference>
<dbReference type="InterPro" id="IPR006694">
    <property type="entry name" value="Fatty_acid_hydroxylase"/>
</dbReference>
<accession>A0A6A4J2S8</accession>
<dbReference type="EMBL" id="WIXP02000014">
    <property type="protein sequence ID" value="KAF6199923.1"/>
    <property type="molecule type" value="Genomic_DNA"/>
</dbReference>